<dbReference type="FunFam" id="3.40.50.300:FF:000886">
    <property type="entry name" value="Putative GTP-binding protein 6"/>
    <property type="match status" value="1"/>
</dbReference>
<dbReference type="WBParaSite" id="SRAE_1000254700.1">
    <property type="protein sequence ID" value="SRAE_1000254700.1"/>
    <property type="gene ID" value="WBGene00259162"/>
</dbReference>
<dbReference type="InterPro" id="IPR006073">
    <property type="entry name" value="GTP-bd"/>
</dbReference>
<dbReference type="InterPro" id="IPR030394">
    <property type="entry name" value="G_HFLX_dom"/>
</dbReference>
<feature type="compositionally biased region" description="Low complexity" evidence="5">
    <location>
        <begin position="557"/>
        <end position="570"/>
    </location>
</feature>
<feature type="compositionally biased region" description="Polar residues" evidence="5">
    <location>
        <begin position="382"/>
        <end position="391"/>
    </location>
</feature>
<dbReference type="GO" id="GO:0005737">
    <property type="term" value="C:cytoplasm"/>
    <property type="evidence" value="ECO:0007669"/>
    <property type="project" value="TreeGrafter"/>
</dbReference>
<evidence type="ECO:0000259" key="6">
    <source>
        <dbReference type="PROSITE" id="PS51705"/>
    </source>
</evidence>
<feature type="compositionally biased region" description="Polar residues" evidence="5">
    <location>
        <begin position="528"/>
        <end position="545"/>
    </location>
</feature>
<dbReference type="OrthoDB" id="10268034at2759"/>
<dbReference type="PANTHER" id="PTHR10229:SF0">
    <property type="entry name" value="GTP-BINDING PROTEIN 6-RELATED"/>
    <property type="match status" value="1"/>
</dbReference>
<evidence type="ECO:0000256" key="2">
    <source>
        <dbReference type="ARBA" id="ARBA00022741"/>
    </source>
</evidence>
<dbReference type="GO" id="GO:0005525">
    <property type="term" value="F:GTP binding"/>
    <property type="evidence" value="ECO:0007669"/>
    <property type="project" value="UniProtKB-KW"/>
</dbReference>
<feature type="compositionally biased region" description="Polar residues" evidence="5">
    <location>
        <begin position="351"/>
        <end position="370"/>
    </location>
</feature>
<evidence type="ECO:0000313" key="10">
    <source>
        <dbReference type="WormBase" id="SRAE_1000254700"/>
    </source>
</evidence>
<evidence type="ECO:0000256" key="5">
    <source>
        <dbReference type="SAM" id="MobiDB-lite"/>
    </source>
</evidence>
<dbReference type="CTD" id="36376657"/>
<keyword evidence="4" id="KW-0342">GTP-binding</keyword>
<dbReference type="PANTHER" id="PTHR10229">
    <property type="entry name" value="GTP-BINDING PROTEIN HFLX"/>
    <property type="match status" value="1"/>
</dbReference>
<dbReference type="GO" id="GO:0046872">
    <property type="term" value="F:metal ion binding"/>
    <property type="evidence" value="ECO:0007669"/>
    <property type="project" value="UniProtKB-KW"/>
</dbReference>
<dbReference type="Pfam" id="PF01926">
    <property type="entry name" value="MMR_HSR1"/>
    <property type="match status" value="1"/>
</dbReference>
<keyword evidence="3" id="KW-0460">Magnesium</keyword>
<feature type="compositionally biased region" description="Basic and acidic residues" evidence="5">
    <location>
        <begin position="546"/>
        <end position="556"/>
    </location>
</feature>
<dbReference type="Proteomes" id="UP000035682">
    <property type="component" value="Unplaced"/>
</dbReference>
<organism evidence="7">
    <name type="scientific">Strongyloides ratti</name>
    <name type="common">Parasitic roundworm</name>
    <dbReference type="NCBI Taxonomy" id="34506"/>
    <lineage>
        <taxon>Eukaryota</taxon>
        <taxon>Metazoa</taxon>
        <taxon>Ecdysozoa</taxon>
        <taxon>Nematoda</taxon>
        <taxon>Chromadorea</taxon>
        <taxon>Rhabditida</taxon>
        <taxon>Tylenchina</taxon>
        <taxon>Panagrolaimomorpha</taxon>
        <taxon>Strongyloidoidea</taxon>
        <taxon>Strongyloididae</taxon>
        <taxon>Strongyloides</taxon>
    </lineage>
</organism>
<keyword evidence="1" id="KW-0479">Metal-binding</keyword>
<keyword evidence="8" id="KW-1185">Reference proteome</keyword>
<evidence type="ECO:0000256" key="1">
    <source>
        <dbReference type="ARBA" id="ARBA00022723"/>
    </source>
</evidence>
<dbReference type="AlphaFoldDB" id="A0A090L3K9"/>
<evidence type="ECO:0000313" key="7">
    <source>
        <dbReference type="EMBL" id="CEF64292.1"/>
    </source>
</evidence>
<dbReference type="EMBL" id="LN609528">
    <property type="protein sequence ID" value="CEF64292.1"/>
    <property type="molecule type" value="Genomic_DNA"/>
</dbReference>
<dbReference type="InterPro" id="IPR027417">
    <property type="entry name" value="P-loop_NTPase"/>
</dbReference>
<dbReference type="InterPro" id="IPR006594">
    <property type="entry name" value="LisH"/>
</dbReference>
<evidence type="ECO:0000313" key="8">
    <source>
        <dbReference type="Proteomes" id="UP000035682"/>
    </source>
</evidence>
<feature type="region of interest" description="Disordered" evidence="5">
    <location>
        <begin position="513"/>
        <end position="579"/>
    </location>
</feature>
<dbReference type="InterPro" id="IPR042108">
    <property type="entry name" value="GTPase_HflX_N_sf"/>
</dbReference>
<sequence length="1118" mass="125850">MKKNFHYFFDCNINANISLFAYTHTSVGLIIDKMAVPYLNRDYEKNIISEVESLFVDYLTRHKLSKTLDAFMQECICYKKNYSQTSDRSLIQNSHSTIEDLVMNANFRENANKKYLFSTCKSFVDAIAENSHRLINLICENSISANTKEDLNDFKNRQHFSHPFISEGNLNNNRTFIYSQGSVHNGSISHDSSGAMSYETPYSSRFVSNTCSSNIVPSNLPNVTLYPHNGQSFMYRSESFALSSGEGNGFRPIDGSCLTSPGNRVNVNCDGSMDYGSYFVPNGSSTPRIIGNDLGVKKGTHVVIQGGNLPTPNYFLNSNSNKFMHGSDDHISPSQYGGHLHIENKNILNDNRMQNFSGHSPNTPSGVTSNSSVEVKEKKSRANSSLKSTAKSRILKEGNRASTVSKRKNDSPGEGNGKKVQKLDNGDGYRSGVLDFQTTVSPSQFRKAARDVDLEKEPHLAKQYSPISNQVGKHFKPENLLNVSKFKNEKIQSISGRKEQFVQISGRTLNSSLNISGFGKKNADKNKVTSSKDSVFKSPNQINSPKNDDNLMKDSSKVSSSQDQSSVNSNNFEDNVGDSTGVDRHYNPYELCQVDNSLEFNSECNFDLDSNVFYDPGRDLELFDEIGSLFFPSKIVLRSRILKCRNLCSDVKEEIDQSFLEMDINATSSAIDQHSFLVIHPKIRWGQNATPPKERNDELQLEEAISLIKSIPGFSVSQSAIVGTDYTLKKKLIWGKGRIENLLQLKSSCRVSAMMVNVDCLTPLQQSELYNVFQIPIYDRYNIVLKIFRLYAKTKLAYYQIQLAEIPYIKHRLHYLNNSSCNPDILHVSSALNALSKSGLDQKEALRLREQALRKKIKNCIEASKTEIVEKKNRQDKKNAYNSLTAAVIGYTNVGKTTFIKRLTGSSQLNPEDRLFATLDTTIHSFLLPSKNKIFIADTIGFMGSLPVGLFESFSATLMHAISADLLIHLYDLSHPDVLAQKKNVLKSLIDLNFPDELIKNMINVGNKIDKISDNDKFELTENGILNNNDLVISCTTGYGIEELISKIDKTIMNMNNSRMRRFKLKPESKIISYFYENNLVTKEPVVSECGKYLIFDVYLNDNQLNKLTKHMNLKKKQ</sequence>
<dbReference type="Pfam" id="PF13167">
    <property type="entry name" value="GTP-bdg_N"/>
    <property type="match status" value="1"/>
</dbReference>
<name>A0A090L3K9_STRRB</name>
<dbReference type="Gene3D" id="3.40.50.11060">
    <property type="entry name" value="GTPase HflX, N-terminal domain"/>
    <property type="match status" value="1"/>
</dbReference>
<gene>
    <name evidence="7 9 10" type="ORF">SRAE_1000254700</name>
</gene>
<dbReference type="Gene3D" id="3.40.50.300">
    <property type="entry name" value="P-loop containing nucleotide triphosphate hydrolases"/>
    <property type="match status" value="1"/>
</dbReference>
<dbReference type="SUPFAM" id="SSF52540">
    <property type="entry name" value="P-loop containing nucleoside triphosphate hydrolases"/>
    <property type="match status" value="1"/>
</dbReference>
<accession>A0A090L3K9</accession>
<reference evidence="7 8" key="1">
    <citation type="submission" date="2014-09" db="EMBL/GenBank/DDBJ databases">
        <authorList>
            <person name="Martin A.A."/>
        </authorList>
    </citation>
    <scope>NUCLEOTIDE SEQUENCE</scope>
    <source>
        <strain evidence="8">ED321</strain>
        <strain evidence="7">ED321 Heterogonic</strain>
    </source>
</reference>
<dbReference type="WormBase" id="SRAE_1000254700">
    <property type="protein sequence ID" value="SRP08833"/>
    <property type="gene ID" value="WBGene00259162"/>
</dbReference>
<dbReference type="RefSeq" id="XP_024503493.1">
    <property type="nucleotide sequence ID" value="XM_024649636.1"/>
</dbReference>
<feature type="domain" description="Hflx-type G" evidence="6">
    <location>
        <begin position="884"/>
        <end position="1056"/>
    </location>
</feature>
<proteinExistence type="predicted"/>
<dbReference type="PROSITE" id="PS51705">
    <property type="entry name" value="G_HFLX"/>
    <property type="match status" value="1"/>
</dbReference>
<evidence type="ECO:0000256" key="4">
    <source>
        <dbReference type="ARBA" id="ARBA00023134"/>
    </source>
</evidence>
<reference evidence="9" key="2">
    <citation type="submission" date="2020-12" db="UniProtKB">
        <authorList>
            <consortium name="WormBaseParasite"/>
        </authorList>
    </citation>
    <scope>IDENTIFICATION</scope>
</reference>
<dbReference type="PROSITE" id="PS50896">
    <property type="entry name" value="LISH"/>
    <property type="match status" value="1"/>
</dbReference>
<evidence type="ECO:0000256" key="3">
    <source>
        <dbReference type="ARBA" id="ARBA00022842"/>
    </source>
</evidence>
<dbReference type="STRING" id="34506.A0A090L3K9"/>
<dbReference type="GO" id="GO:0043022">
    <property type="term" value="F:ribosome binding"/>
    <property type="evidence" value="ECO:0007669"/>
    <property type="project" value="TreeGrafter"/>
</dbReference>
<dbReference type="GeneID" id="36376657"/>
<dbReference type="InterPro" id="IPR016496">
    <property type="entry name" value="GTPase_HflX"/>
</dbReference>
<evidence type="ECO:0000313" key="9">
    <source>
        <dbReference type="WBParaSite" id="SRAE_1000254700.1"/>
    </source>
</evidence>
<protein>
    <submittedName>
        <fullName evidence="7 9">Putative GTP-binding protein 6</fullName>
    </submittedName>
</protein>
<keyword evidence="2" id="KW-0547">Nucleotide-binding</keyword>
<feature type="region of interest" description="Disordered" evidence="5">
    <location>
        <begin position="351"/>
        <end position="429"/>
    </location>
</feature>
<dbReference type="InterPro" id="IPR025121">
    <property type="entry name" value="GTPase_HflX_N"/>
</dbReference>